<organism evidence="1 2">
    <name type="scientific">Fusarium venenatum</name>
    <dbReference type="NCBI Taxonomy" id="56646"/>
    <lineage>
        <taxon>Eukaryota</taxon>
        <taxon>Fungi</taxon>
        <taxon>Dikarya</taxon>
        <taxon>Ascomycota</taxon>
        <taxon>Pezizomycotina</taxon>
        <taxon>Sordariomycetes</taxon>
        <taxon>Hypocreomycetidae</taxon>
        <taxon>Hypocreales</taxon>
        <taxon>Nectriaceae</taxon>
        <taxon>Fusarium</taxon>
    </lineage>
</organism>
<evidence type="ECO:0000313" key="2">
    <source>
        <dbReference type="Proteomes" id="UP000245910"/>
    </source>
</evidence>
<accession>A0A2L2T324</accession>
<reference evidence="2" key="1">
    <citation type="submission" date="2014-10" db="EMBL/GenBank/DDBJ databases">
        <authorList>
            <person name="King R."/>
        </authorList>
    </citation>
    <scope>NUCLEOTIDE SEQUENCE [LARGE SCALE GENOMIC DNA]</scope>
    <source>
        <strain evidence="2">A3/5</strain>
    </source>
</reference>
<dbReference type="Proteomes" id="UP000245910">
    <property type="component" value="Chromosome I"/>
</dbReference>
<proteinExistence type="predicted"/>
<protein>
    <submittedName>
        <fullName evidence="1">Uncharacterized protein</fullName>
    </submittedName>
</protein>
<dbReference type="AlphaFoldDB" id="A0A2L2T324"/>
<evidence type="ECO:0000313" key="1">
    <source>
        <dbReference type="EMBL" id="CEI65094.1"/>
    </source>
</evidence>
<dbReference type="EMBL" id="LN649229">
    <property type="protein sequence ID" value="CEI65094.1"/>
    <property type="molecule type" value="Genomic_DNA"/>
</dbReference>
<name>A0A2L2T324_9HYPO</name>
<sequence length="74" mass="8455">MAAPCLVATWTASVRAYSVLHFVSSLIENIWWGRRCLSLWRLGLARFEIVQGSKIARMMWQMRLKVPAETFGVG</sequence>
<keyword evidence="2" id="KW-1185">Reference proteome</keyword>